<reference evidence="2" key="1">
    <citation type="submission" date="2021-07" db="EMBL/GenBank/DDBJ databases">
        <authorList>
            <person name="Catto M.A."/>
            <person name="Jacobson A."/>
            <person name="Kennedy G."/>
            <person name="Labadie P."/>
            <person name="Hunt B.G."/>
            <person name="Srinivasan R."/>
        </authorList>
    </citation>
    <scope>NUCLEOTIDE SEQUENCE</scope>
    <source>
        <strain evidence="2">PL_HMW_Pooled</strain>
        <tissue evidence="2">Head</tissue>
    </source>
</reference>
<accession>A0AAE1GV90</accession>
<gene>
    <name evidence="3" type="ORF">KUF71_010825</name>
    <name evidence="2" type="ORF">KUF71_019541</name>
</gene>
<dbReference type="Proteomes" id="UP001219518">
    <property type="component" value="Unassembled WGS sequence"/>
</dbReference>
<evidence type="ECO:0000256" key="1">
    <source>
        <dbReference type="SAM" id="Phobius"/>
    </source>
</evidence>
<sequence length="68" mass="7949">MFVWMNLFQQQKSVIEEANLQQQQVLFHATANASRLLRQSSIQIAVLLPIGYLLFLAFKVMRLVFPLR</sequence>
<keyword evidence="1" id="KW-1133">Transmembrane helix</keyword>
<feature type="transmembrane region" description="Helical" evidence="1">
    <location>
        <begin position="44"/>
        <end position="65"/>
    </location>
</feature>
<evidence type="ECO:0000313" key="4">
    <source>
        <dbReference type="Proteomes" id="UP001219518"/>
    </source>
</evidence>
<keyword evidence="4" id="KW-1185">Reference proteome</keyword>
<evidence type="ECO:0000313" key="3">
    <source>
        <dbReference type="EMBL" id="KAK3921640.1"/>
    </source>
</evidence>
<dbReference type="AlphaFoldDB" id="A0AAE1GV90"/>
<dbReference type="EMBL" id="JAHWGI010000102">
    <property type="protein sequence ID" value="KAK3909518.1"/>
    <property type="molecule type" value="Genomic_DNA"/>
</dbReference>
<dbReference type="EMBL" id="JAHWGI010001042">
    <property type="protein sequence ID" value="KAK3921640.1"/>
    <property type="molecule type" value="Genomic_DNA"/>
</dbReference>
<name>A0AAE1GV90_9NEOP</name>
<keyword evidence="1" id="KW-0812">Transmembrane</keyword>
<protein>
    <submittedName>
        <fullName evidence="2">RAB6-interacting golgin</fullName>
    </submittedName>
</protein>
<evidence type="ECO:0000313" key="2">
    <source>
        <dbReference type="EMBL" id="KAK3909518.1"/>
    </source>
</evidence>
<comment type="caution">
    <text evidence="2">The sequence shown here is derived from an EMBL/GenBank/DDBJ whole genome shotgun (WGS) entry which is preliminary data.</text>
</comment>
<organism evidence="2 4">
    <name type="scientific">Frankliniella fusca</name>
    <dbReference type="NCBI Taxonomy" id="407009"/>
    <lineage>
        <taxon>Eukaryota</taxon>
        <taxon>Metazoa</taxon>
        <taxon>Ecdysozoa</taxon>
        <taxon>Arthropoda</taxon>
        <taxon>Hexapoda</taxon>
        <taxon>Insecta</taxon>
        <taxon>Pterygota</taxon>
        <taxon>Neoptera</taxon>
        <taxon>Paraneoptera</taxon>
        <taxon>Thysanoptera</taxon>
        <taxon>Terebrantia</taxon>
        <taxon>Thripoidea</taxon>
        <taxon>Thripidae</taxon>
        <taxon>Frankliniella</taxon>
    </lineage>
</organism>
<keyword evidence="1" id="KW-0472">Membrane</keyword>
<reference evidence="2" key="2">
    <citation type="journal article" date="2023" name="BMC Genomics">
        <title>Pest status, molecular evolution, and epigenetic factors derived from the genome assembly of Frankliniella fusca, a thysanopteran phytovirus vector.</title>
        <authorList>
            <person name="Catto M.A."/>
            <person name="Labadie P.E."/>
            <person name="Jacobson A.L."/>
            <person name="Kennedy G.G."/>
            <person name="Srinivasan R."/>
            <person name="Hunt B.G."/>
        </authorList>
    </citation>
    <scope>NUCLEOTIDE SEQUENCE</scope>
    <source>
        <strain evidence="2">PL_HMW_Pooled</strain>
    </source>
</reference>
<proteinExistence type="predicted"/>